<feature type="region of interest" description="Disordered" evidence="1">
    <location>
        <begin position="370"/>
        <end position="470"/>
    </location>
</feature>
<gene>
    <name evidence="2" type="ORF">BGZ80_004487</name>
</gene>
<evidence type="ECO:0000256" key="1">
    <source>
        <dbReference type="SAM" id="MobiDB-lite"/>
    </source>
</evidence>
<accession>A0A9P6MNB2</accession>
<sequence length="599" mass="63992">MEESIPPVNVDESYDHDDNGGLPTPDVSPEELSESSEELVIIQGDLLEESRSKSEDRVRQFHYGSFPEDGVDAAATGDASANAGAMVGSFSWLTESPFIDALVNWIEGPETSAQQRNADKDKPNPWLDIPLQFIALLTYPEPDPKNGNKMSLAMVRETAFVRQRRKTLMMLTAYTLVVRYCSFDSFLAILFASNCAMLFLMKNSGRMNVNMAKRAVRQRVGWAKQWAGGIFKRGGGGSNANTSSPSNNNSNSNSNRTGSGGSQYLSVTANSPPSPIINRQMQSSPVPVDVTILTVENSPLMKRRGLFGKRKTVDNHGSAHIASSSSSQVFATSLAPASQGRYPGNGDGASILSVAPTMSTAGTQKKRFFRRGNTTNNTTNTNSNNSSSTVVVPTPSAPVTIPSKRSISSTVSHPTAQHAGTSTPMARTTTTNTPLSTSPLAQSQSLPHYRLSHLKSSTSPVLSSNESDMDKMDSKWPIMLRSITSTPPPLLPVMHSAQQSKGPSLSSPETSSSGDSTPSSSESVSMPTSTSAPLMVSGLSQLLGKDKAQSDSAHWEDDILRGGEEGNEEGRVNVDQDSVRSNFTLDAVTSASAEAMEGV</sequence>
<name>A0A9P6MNB2_9FUNG</name>
<feature type="compositionally biased region" description="Low complexity" evidence="1">
    <location>
        <begin position="239"/>
        <end position="257"/>
    </location>
</feature>
<feature type="compositionally biased region" description="Low complexity" evidence="1">
    <location>
        <begin position="500"/>
        <end position="531"/>
    </location>
</feature>
<feature type="compositionally biased region" description="Low complexity" evidence="1">
    <location>
        <begin position="421"/>
        <end position="440"/>
    </location>
</feature>
<feature type="compositionally biased region" description="Acidic residues" evidence="1">
    <location>
        <begin position="28"/>
        <end position="37"/>
    </location>
</feature>
<keyword evidence="3" id="KW-1185">Reference proteome</keyword>
<feature type="compositionally biased region" description="Polar residues" evidence="1">
    <location>
        <begin position="454"/>
        <end position="466"/>
    </location>
</feature>
<feature type="compositionally biased region" description="Low complexity" evidence="1">
    <location>
        <begin position="373"/>
        <end position="403"/>
    </location>
</feature>
<comment type="caution">
    <text evidence="2">The sequence shown here is derived from an EMBL/GenBank/DDBJ whole genome shotgun (WGS) entry which is preliminary data.</text>
</comment>
<feature type="compositionally biased region" description="Polar residues" evidence="1">
    <location>
        <begin position="263"/>
        <end position="282"/>
    </location>
</feature>
<feature type="region of interest" description="Disordered" evidence="1">
    <location>
        <begin position="233"/>
        <end position="282"/>
    </location>
</feature>
<dbReference type="Proteomes" id="UP000703661">
    <property type="component" value="Unassembled WGS sequence"/>
</dbReference>
<reference evidence="2" key="1">
    <citation type="journal article" date="2020" name="Fungal Divers.">
        <title>Resolving the Mortierellaceae phylogeny through synthesis of multi-gene phylogenetics and phylogenomics.</title>
        <authorList>
            <person name="Vandepol N."/>
            <person name="Liber J."/>
            <person name="Desiro A."/>
            <person name="Na H."/>
            <person name="Kennedy M."/>
            <person name="Barry K."/>
            <person name="Grigoriev I.V."/>
            <person name="Miller A.N."/>
            <person name="O'Donnell K."/>
            <person name="Stajich J.E."/>
            <person name="Bonito G."/>
        </authorList>
    </citation>
    <scope>NUCLEOTIDE SEQUENCE</scope>
    <source>
        <strain evidence="2">NRRL 2769</strain>
    </source>
</reference>
<dbReference type="AlphaFoldDB" id="A0A9P6MNB2"/>
<feature type="region of interest" description="Disordered" evidence="1">
    <location>
        <begin position="487"/>
        <end position="532"/>
    </location>
</feature>
<feature type="region of interest" description="Disordered" evidence="1">
    <location>
        <begin position="1"/>
        <end position="38"/>
    </location>
</feature>
<evidence type="ECO:0000313" key="3">
    <source>
        <dbReference type="Proteomes" id="UP000703661"/>
    </source>
</evidence>
<feature type="compositionally biased region" description="Polar residues" evidence="1">
    <location>
        <begin position="405"/>
        <end position="420"/>
    </location>
</feature>
<protein>
    <submittedName>
        <fullName evidence="2">Uncharacterized protein</fullName>
    </submittedName>
</protein>
<organism evidence="2 3">
    <name type="scientific">Entomortierella chlamydospora</name>
    <dbReference type="NCBI Taxonomy" id="101097"/>
    <lineage>
        <taxon>Eukaryota</taxon>
        <taxon>Fungi</taxon>
        <taxon>Fungi incertae sedis</taxon>
        <taxon>Mucoromycota</taxon>
        <taxon>Mortierellomycotina</taxon>
        <taxon>Mortierellomycetes</taxon>
        <taxon>Mortierellales</taxon>
        <taxon>Mortierellaceae</taxon>
        <taxon>Entomortierella</taxon>
    </lineage>
</organism>
<evidence type="ECO:0000313" key="2">
    <source>
        <dbReference type="EMBL" id="KAG0007582.1"/>
    </source>
</evidence>
<dbReference type="EMBL" id="JAAAID010002286">
    <property type="protein sequence ID" value="KAG0007582.1"/>
    <property type="molecule type" value="Genomic_DNA"/>
</dbReference>
<proteinExistence type="predicted"/>
<feature type="region of interest" description="Disordered" evidence="1">
    <location>
        <begin position="544"/>
        <end position="578"/>
    </location>
</feature>